<reference evidence="2" key="1">
    <citation type="submission" date="2020-05" db="EMBL/GenBank/DDBJ databases">
        <title>Frigoriglobus tundricola gen. nov., sp. nov., a psychrotolerant cellulolytic planctomycete of the family Gemmataceae with two divergent copies of 16S rRNA gene.</title>
        <authorList>
            <person name="Kulichevskaya I.S."/>
            <person name="Ivanova A.A."/>
            <person name="Naumoff D.G."/>
            <person name="Beletsky A.V."/>
            <person name="Rijpstra W.I.C."/>
            <person name="Sinninghe Damste J.S."/>
            <person name="Mardanov A.V."/>
            <person name="Ravin N.V."/>
            <person name="Dedysh S.N."/>
        </authorList>
    </citation>
    <scope>NUCLEOTIDE SEQUENCE [LARGE SCALE GENOMIC DNA]</scope>
    <source>
        <strain evidence="2">PL17</strain>
    </source>
</reference>
<name>A0A6M5Z4K5_9BACT</name>
<proteinExistence type="predicted"/>
<keyword evidence="2" id="KW-1185">Reference proteome</keyword>
<evidence type="ECO:0000313" key="1">
    <source>
        <dbReference type="EMBL" id="QJX01159.1"/>
    </source>
</evidence>
<dbReference type="AlphaFoldDB" id="A0A6M5Z4K5"/>
<sequence length="49" mass="4984">MCFYPLPGSHEGAALNKVRTGLVTSILEASAGSEGNGCGRKSVFLNGSV</sequence>
<protein>
    <submittedName>
        <fullName evidence="1">Uncharacterized protein</fullName>
    </submittedName>
</protein>
<dbReference type="KEGG" id="ftj:FTUN_8798"/>
<dbReference type="Proteomes" id="UP000503447">
    <property type="component" value="Chromosome"/>
</dbReference>
<evidence type="ECO:0000313" key="2">
    <source>
        <dbReference type="Proteomes" id="UP000503447"/>
    </source>
</evidence>
<gene>
    <name evidence="1" type="ORF">FTUN_8798</name>
</gene>
<accession>A0A6M5Z4K5</accession>
<dbReference type="EMBL" id="CP053452">
    <property type="protein sequence ID" value="QJX01159.1"/>
    <property type="molecule type" value="Genomic_DNA"/>
</dbReference>
<organism evidence="1 2">
    <name type="scientific">Frigoriglobus tundricola</name>
    <dbReference type="NCBI Taxonomy" id="2774151"/>
    <lineage>
        <taxon>Bacteria</taxon>
        <taxon>Pseudomonadati</taxon>
        <taxon>Planctomycetota</taxon>
        <taxon>Planctomycetia</taxon>
        <taxon>Gemmatales</taxon>
        <taxon>Gemmataceae</taxon>
        <taxon>Frigoriglobus</taxon>
    </lineage>
</organism>